<gene>
    <name evidence="2" type="ORF">B0T18DRAFT_405910</name>
</gene>
<evidence type="ECO:0000256" key="1">
    <source>
        <dbReference type="SAM" id="MobiDB-lite"/>
    </source>
</evidence>
<sequence>MNQIPVKTLFSSLGYLQVSFMDAPSAQTLALKRAGASKLYPSSHRGGTGLSVQPTPQESSNNNAVPSRSQGYHGSLNHPQASKHHQPSLLGVRRTMGV</sequence>
<accession>A0AA40F160</accession>
<feature type="region of interest" description="Disordered" evidence="1">
    <location>
        <begin position="38"/>
        <end position="98"/>
    </location>
</feature>
<comment type="caution">
    <text evidence="2">The sequence shown here is derived from an EMBL/GenBank/DDBJ whole genome shotgun (WGS) entry which is preliminary data.</text>
</comment>
<organism evidence="2 3">
    <name type="scientific">Schizothecium vesticola</name>
    <dbReference type="NCBI Taxonomy" id="314040"/>
    <lineage>
        <taxon>Eukaryota</taxon>
        <taxon>Fungi</taxon>
        <taxon>Dikarya</taxon>
        <taxon>Ascomycota</taxon>
        <taxon>Pezizomycotina</taxon>
        <taxon>Sordariomycetes</taxon>
        <taxon>Sordariomycetidae</taxon>
        <taxon>Sordariales</taxon>
        <taxon>Schizotheciaceae</taxon>
        <taxon>Schizothecium</taxon>
    </lineage>
</organism>
<evidence type="ECO:0000313" key="2">
    <source>
        <dbReference type="EMBL" id="KAK0749151.1"/>
    </source>
</evidence>
<proteinExistence type="predicted"/>
<protein>
    <submittedName>
        <fullName evidence="2">Uncharacterized protein</fullName>
    </submittedName>
</protein>
<feature type="compositionally biased region" description="Polar residues" evidence="1">
    <location>
        <begin position="50"/>
        <end position="80"/>
    </location>
</feature>
<dbReference type="AlphaFoldDB" id="A0AA40F160"/>
<evidence type="ECO:0000313" key="3">
    <source>
        <dbReference type="Proteomes" id="UP001172155"/>
    </source>
</evidence>
<dbReference type="EMBL" id="JAUKUD010000003">
    <property type="protein sequence ID" value="KAK0749151.1"/>
    <property type="molecule type" value="Genomic_DNA"/>
</dbReference>
<reference evidence="2" key="1">
    <citation type="submission" date="2023-06" db="EMBL/GenBank/DDBJ databases">
        <title>Genome-scale phylogeny and comparative genomics of the fungal order Sordariales.</title>
        <authorList>
            <consortium name="Lawrence Berkeley National Laboratory"/>
            <person name="Hensen N."/>
            <person name="Bonometti L."/>
            <person name="Westerberg I."/>
            <person name="Brannstrom I.O."/>
            <person name="Guillou S."/>
            <person name="Cros-Aarteil S."/>
            <person name="Calhoun S."/>
            <person name="Haridas S."/>
            <person name="Kuo A."/>
            <person name="Mondo S."/>
            <person name="Pangilinan J."/>
            <person name="Riley R."/>
            <person name="LaButti K."/>
            <person name="Andreopoulos B."/>
            <person name="Lipzen A."/>
            <person name="Chen C."/>
            <person name="Yanf M."/>
            <person name="Daum C."/>
            <person name="Ng V."/>
            <person name="Clum A."/>
            <person name="Steindorff A."/>
            <person name="Ohm R."/>
            <person name="Martin F."/>
            <person name="Silar P."/>
            <person name="Natvig D."/>
            <person name="Lalanne C."/>
            <person name="Gautier V."/>
            <person name="Ament-velasquez S.L."/>
            <person name="Kruys A."/>
            <person name="Hutchinson M.I."/>
            <person name="Powell A.J."/>
            <person name="Barry K."/>
            <person name="Miller A.N."/>
            <person name="Grigoriev I.V."/>
            <person name="Debuchy R."/>
            <person name="Gladieux P."/>
            <person name="Thoren M.H."/>
            <person name="Johannesson H."/>
        </authorList>
    </citation>
    <scope>NUCLEOTIDE SEQUENCE</scope>
    <source>
        <strain evidence="2">SMH3187-1</strain>
    </source>
</reference>
<name>A0AA40F160_9PEZI</name>
<keyword evidence="3" id="KW-1185">Reference proteome</keyword>
<dbReference type="Proteomes" id="UP001172155">
    <property type="component" value="Unassembled WGS sequence"/>
</dbReference>